<dbReference type="GO" id="GO:0008738">
    <property type="term" value="F:L-fuculose-phosphate aldolase activity"/>
    <property type="evidence" value="ECO:0007669"/>
    <property type="project" value="UniProtKB-EC"/>
</dbReference>
<evidence type="ECO:0000313" key="4">
    <source>
        <dbReference type="EMBL" id="QDV06441.1"/>
    </source>
</evidence>
<dbReference type="Pfam" id="PF00596">
    <property type="entry name" value="Aldolase_II"/>
    <property type="match status" value="1"/>
</dbReference>
<evidence type="ECO:0000256" key="2">
    <source>
        <dbReference type="ARBA" id="ARBA00023239"/>
    </source>
</evidence>
<dbReference type="Proteomes" id="UP000320390">
    <property type="component" value="Chromosome"/>
</dbReference>
<dbReference type="PANTHER" id="PTHR22789:SF0">
    <property type="entry name" value="3-OXO-TETRONATE 4-PHOSPHATE DECARBOXYLASE-RELATED"/>
    <property type="match status" value="1"/>
</dbReference>
<dbReference type="SUPFAM" id="SSF53639">
    <property type="entry name" value="AraD/HMP-PK domain-like"/>
    <property type="match status" value="1"/>
</dbReference>
<dbReference type="InterPro" id="IPR036409">
    <property type="entry name" value="Aldolase_II/adducin_N_sf"/>
</dbReference>
<evidence type="ECO:0000256" key="1">
    <source>
        <dbReference type="ARBA" id="ARBA00022723"/>
    </source>
</evidence>
<dbReference type="InterPro" id="IPR001303">
    <property type="entry name" value="Aldolase_II/adducin_N"/>
</dbReference>
<accession>A0A518EQS8</accession>
<dbReference type="PANTHER" id="PTHR22789">
    <property type="entry name" value="FUCULOSE PHOSPHATE ALDOLASE"/>
    <property type="match status" value="1"/>
</dbReference>
<dbReference type="Gene3D" id="3.40.225.10">
    <property type="entry name" value="Class II aldolase/adducin N-terminal domain"/>
    <property type="match status" value="1"/>
</dbReference>
<dbReference type="SMART" id="SM01007">
    <property type="entry name" value="Aldolase_II"/>
    <property type="match status" value="1"/>
</dbReference>
<dbReference type="OrthoDB" id="9794581at2"/>
<dbReference type="GO" id="GO:0019323">
    <property type="term" value="P:pentose catabolic process"/>
    <property type="evidence" value="ECO:0007669"/>
    <property type="project" value="TreeGrafter"/>
</dbReference>
<dbReference type="InterPro" id="IPR050197">
    <property type="entry name" value="Aldolase_class_II_sugar_metab"/>
</dbReference>
<evidence type="ECO:0000313" key="5">
    <source>
        <dbReference type="Proteomes" id="UP000320390"/>
    </source>
</evidence>
<reference evidence="4 5" key="1">
    <citation type="submission" date="2019-02" db="EMBL/GenBank/DDBJ databases">
        <title>Deep-cultivation of Planctomycetes and their phenomic and genomic characterization uncovers novel biology.</title>
        <authorList>
            <person name="Wiegand S."/>
            <person name="Jogler M."/>
            <person name="Boedeker C."/>
            <person name="Pinto D."/>
            <person name="Vollmers J."/>
            <person name="Rivas-Marin E."/>
            <person name="Kohn T."/>
            <person name="Peeters S.H."/>
            <person name="Heuer A."/>
            <person name="Rast P."/>
            <person name="Oberbeckmann S."/>
            <person name="Bunk B."/>
            <person name="Jeske O."/>
            <person name="Meyerdierks A."/>
            <person name="Storesund J.E."/>
            <person name="Kallscheuer N."/>
            <person name="Luecker S."/>
            <person name="Lage O.M."/>
            <person name="Pohl T."/>
            <person name="Merkel B.J."/>
            <person name="Hornburger P."/>
            <person name="Mueller R.-W."/>
            <person name="Bruemmer F."/>
            <person name="Labrenz M."/>
            <person name="Spormann A.M."/>
            <person name="Op den Camp H."/>
            <person name="Overmann J."/>
            <person name="Amann R."/>
            <person name="Jetten M.S.M."/>
            <person name="Mascher T."/>
            <person name="Medema M.H."/>
            <person name="Devos D.P."/>
            <person name="Kaster A.-K."/>
            <person name="Ovreas L."/>
            <person name="Rohde M."/>
            <person name="Galperin M.Y."/>
            <person name="Jogler C."/>
        </authorList>
    </citation>
    <scope>NUCLEOTIDE SEQUENCE [LARGE SCALE GENOMIC DNA]</scope>
    <source>
        <strain evidence="4 5">Poly30</strain>
    </source>
</reference>
<sequence>MHAMRWSEEEARIRTAICRIGKLGYDRSYIVGADGNISAMMSDGTILITPTGAMKGFLEPDHIAHVDMTGRALDDGPRPSSEVGIHLVAYSERPDCKAIFHAHPPHAVALTIAGIDMQMPVIPEIIVTIGGIPTAPFGTPGTPELPETIRSLVRCSDVMMMQNHGSVTLGANLMDAYKKLDMLEHTAKILWLAHVAKGGLEPLPEEAVRKMLETRSMLGIKTRNTLENRCGL</sequence>
<evidence type="ECO:0000259" key="3">
    <source>
        <dbReference type="SMART" id="SM01007"/>
    </source>
</evidence>
<keyword evidence="1" id="KW-0479">Metal-binding</keyword>
<keyword evidence="2 4" id="KW-0456">Lyase</keyword>
<dbReference type="GO" id="GO:0046872">
    <property type="term" value="F:metal ion binding"/>
    <property type="evidence" value="ECO:0007669"/>
    <property type="project" value="UniProtKB-KW"/>
</dbReference>
<protein>
    <submittedName>
        <fullName evidence="4">L-fuculose phosphate aldolase</fullName>
        <ecNumber evidence="4">4.1.2.17</ecNumber>
    </submittedName>
</protein>
<keyword evidence="5" id="KW-1185">Reference proteome</keyword>
<feature type="domain" description="Class II aldolase/adducin N-terminal" evidence="3">
    <location>
        <begin position="15"/>
        <end position="191"/>
    </location>
</feature>
<name>A0A518EQS8_9BACT</name>
<dbReference type="EC" id="4.1.2.17" evidence="4"/>
<dbReference type="AlphaFoldDB" id="A0A518EQS8"/>
<dbReference type="GO" id="GO:0005829">
    <property type="term" value="C:cytosol"/>
    <property type="evidence" value="ECO:0007669"/>
    <property type="project" value="TreeGrafter"/>
</dbReference>
<organism evidence="4 5">
    <name type="scientific">Saltatorellus ferox</name>
    <dbReference type="NCBI Taxonomy" id="2528018"/>
    <lineage>
        <taxon>Bacteria</taxon>
        <taxon>Pseudomonadati</taxon>
        <taxon>Planctomycetota</taxon>
        <taxon>Planctomycetia</taxon>
        <taxon>Planctomycetia incertae sedis</taxon>
        <taxon>Saltatorellus</taxon>
    </lineage>
</organism>
<gene>
    <name evidence="4" type="primary">fucA</name>
    <name evidence="4" type="ORF">Poly30_19500</name>
</gene>
<proteinExistence type="predicted"/>
<dbReference type="EMBL" id="CP036434">
    <property type="protein sequence ID" value="QDV06441.1"/>
    <property type="molecule type" value="Genomic_DNA"/>
</dbReference>